<protein>
    <submittedName>
        <fullName evidence="1">Uncharacterized protein</fullName>
    </submittedName>
</protein>
<sequence length="25" mass="2938">FNAIILATKPMKMWEEILEVIGNIY</sequence>
<dbReference type="AlphaFoldDB" id="A0A0F9IDR4"/>
<name>A0A0F9IDR4_9ZZZZ</name>
<feature type="non-terminal residue" evidence="1">
    <location>
        <position position="1"/>
    </location>
</feature>
<accession>A0A0F9IDR4</accession>
<dbReference type="EMBL" id="LAZR01019603">
    <property type="protein sequence ID" value="KKL91940.1"/>
    <property type="molecule type" value="Genomic_DNA"/>
</dbReference>
<evidence type="ECO:0000313" key="1">
    <source>
        <dbReference type="EMBL" id="KKL91940.1"/>
    </source>
</evidence>
<organism evidence="1">
    <name type="scientific">marine sediment metagenome</name>
    <dbReference type="NCBI Taxonomy" id="412755"/>
    <lineage>
        <taxon>unclassified sequences</taxon>
        <taxon>metagenomes</taxon>
        <taxon>ecological metagenomes</taxon>
    </lineage>
</organism>
<reference evidence="1" key="1">
    <citation type="journal article" date="2015" name="Nature">
        <title>Complex archaea that bridge the gap between prokaryotes and eukaryotes.</title>
        <authorList>
            <person name="Spang A."/>
            <person name="Saw J.H."/>
            <person name="Jorgensen S.L."/>
            <person name="Zaremba-Niedzwiedzka K."/>
            <person name="Martijn J."/>
            <person name="Lind A.E."/>
            <person name="van Eijk R."/>
            <person name="Schleper C."/>
            <person name="Guy L."/>
            <person name="Ettema T.J."/>
        </authorList>
    </citation>
    <scope>NUCLEOTIDE SEQUENCE</scope>
</reference>
<proteinExistence type="predicted"/>
<gene>
    <name evidence="1" type="ORF">LCGC14_1889740</name>
</gene>
<comment type="caution">
    <text evidence="1">The sequence shown here is derived from an EMBL/GenBank/DDBJ whole genome shotgun (WGS) entry which is preliminary data.</text>
</comment>